<feature type="domain" description="GPI-anchored protein LLG1-like" evidence="2">
    <location>
        <begin position="50"/>
        <end position="122"/>
    </location>
</feature>
<dbReference type="PANTHER" id="PTHR31533:SF15">
    <property type="entry name" value="OS09G0297800 PROTEIN"/>
    <property type="match status" value="1"/>
</dbReference>
<dbReference type="InterPro" id="IPR039307">
    <property type="entry name" value="LORELEI-like"/>
</dbReference>
<dbReference type="PANTHER" id="PTHR31533">
    <property type="entry name" value="GPI-ANCHORED PROTEIN LLG1-RELATED-RELATED"/>
    <property type="match status" value="1"/>
</dbReference>
<dbReference type="InterPro" id="IPR058888">
    <property type="entry name" value="LLG1-like"/>
</dbReference>
<sequence>MHLAFWAAVVAVAVTRVAVDGGDDDATLLTLPPNGTTGRSLLQIKKNCPVNLETANYTEVTSRCRGPVYNESLCCAAFSVFACPYGAYINDMTTNCAATMLSYLRLYGRYPPGLFANTCKQDLRKGLRCLEVEISGGAVVGAARVPPLVDTAITSCVCILIIMLS</sequence>
<dbReference type="EMBL" id="JAUUTY010000014">
    <property type="protein sequence ID" value="KAK1603577.1"/>
    <property type="molecule type" value="Genomic_DNA"/>
</dbReference>
<reference evidence="3" key="1">
    <citation type="submission" date="2023-07" db="EMBL/GenBank/DDBJ databases">
        <title>A chromosome-level genome assembly of Lolium multiflorum.</title>
        <authorList>
            <person name="Chen Y."/>
            <person name="Copetti D."/>
            <person name="Kolliker R."/>
            <person name="Studer B."/>
        </authorList>
    </citation>
    <scope>NUCLEOTIDE SEQUENCE</scope>
    <source>
        <strain evidence="3">02402/16</strain>
        <tissue evidence="3">Leaf</tissue>
    </source>
</reference>
<keyword evidence="4" id="KW-1185">Reference proteome</keyword>
<evidence type="ECO:0000256" key="1">
    <source>
        <dbReference type="SAM" id="SignalP"/>
    </source>
</evidence>
<organism evidence="3 4">
    <name type="scientific">Lolium multiflorum</name>
    <name type="common">Italian ryegrass</name>
    <name type="synonym">Lolium perenne subsp. multiflorum</name>
    <dbReference type="NCBI Taxonomy" id="4521"/>
    <lineage>
        <taxon>Eukaryota</taxon>
        <taxon>Viridiplantae</taxon>
        <taxon>Streptophyta</taxon>
        <taxon>Embryophyta</taxon>
        <taxon>Tracheophyta</taxon>
        <taxon>Spermatophyta</taxon>
        <taxon>Magnoliopsida</taxon>
        <taxon>Liliopsida</taxon>
        <taxon>Poales</taxon>
        <taxon>Poaceae</taxon>
        <taxon>BOP clade</taxon>
        <taxon>Pooideae</taxon>
        <taxon>Poodae</taxon>
        <taxon>Poeae</taxon>
        <taxon>Poeae Chloroplast Group 2 (Poeae type)</taxon>
        <taxon>Loliodinae</taxon>
        <taxon>Loliinae</taxon>
        <taxon>Lolium</taxon>
    </lineage>
</organism>
<gene>
    <name evidence="3" type="ORF">QYE76_007632</name>
</gene>
<dbReference type="Proteomes" id="UP001231189">
    <property type="component" value="Unassembled WGS sequence"/>
</dbReference>
<evidence type="ECO:0000313" key="3">
    <source>
        <dbReference type="EMBL" id="KAK1603577.1"/>
    </source>
</evidence>
<feature type="signal peptide" evidence="1">
    <location>
        <begin position="1"/>
        <end position="21"/>
    </location>
</feature>
<feature type="chain" id="PRO_5042100376" description="GPI-anchored protein LLG1-like domain-containing protein" evidence="1">
    <location>
        <begin position="22"/>
        <end position="165"/>
    </location>
</feature>
<name>A0AAD8QJI9_LOLMU</name>
<comment type="caution">
    <text evidence="3">The sequence shown here is derived from an EMBL/GenBank/DDBJ whole genome shotgun (WGS) entry which is preliminary data.</text>
</comment>
<keyword evidence="1" id="KW-0732">Signal</keyword>
<protein>
    <recommendedName>
        <fullName evidence="2">GPI-anchored protein LLG1-like domain-containing protein</fullName>
    </recommendedName>
</protein>
<accession>A0AAD8QJI9</accession>
<evidence type="ECO:0000313" key="4">
    <source>
        <dbReference type="Proteomes" id="UP001231189"/>
    </source>
</evidence>
<dbReference type="Pfam" id="PF26578">
    <property type="entry name" value="LLG1"/>
    <property type="match status" value="1"/>
</dbReference>
<proteinExistence type="predicted"/>
<dbReference type="AlphaFoldDB" id="A0AAD8QJI9"/>
<evidence type="ECO:0000259" key="2">
    <source>
        <dbReference type="Pfam" id="PF26578"/>
    </source>
</evidence>